<keyword evidence="2" id="KW-1185">Reference proteome</keyword>
<organism evidence="1 2">
    <name type="scientific">Paraburkholderia steynii</name>
    <dbReference type="NCBI Taxonomy" id="1245441"/>
    <lineage>
        <taxon>Bacteria</taxon>
        <taxon>Pseudomonadati</taxon>
        <taxon>Pseudomonadota</taxon>
        <taxon>Betaproteobacteria</taxon>
        <taxon>Burkholderiales</taxon>
        <taxon>Burkholderiaceae</taxon>
        <taxon>Paraburkholderia</taxon>
    </lineage>
</organism>
<name>A0A4V2NH08_9BURK</name>
<dbReference type="AlphaFoldDB" id="A0A4V2NH08"/>
<accession>A0A4V2NH08</accession>
<comment type="caution">
    <text evidence="1">The sequence shown here is derived from an EMBL/GenBank/DDBJ whole genome shotgun (WGS) entry which is preliminary data.</text>
</comment>
<gene>
    <name evidence="1" type="ORF">BZM27_22665</name>
</gene>
<dbReference type="Proteomes" id="UP000294200">
    <property type="component" value="Unassembled WGS sequence"/>
</dbReference>
<proteinExistence type="predicted"/>
<protein>
    <submittedName>
        <fullName evidence="1">Uncharacterized protein</fullName>
    </submittedName>
</protein>
<reference evidence="1 2" key="1">
    <citation type="submission" date="2017-02" db="EMBL/GenBank/DDBJ databases">
        <title>Paraburkholderia sophoroidis sp. nov. and Paraburkholderia steynii sp. nov. rhizobial symbionts of the fynbos legume Hypocalyptus sophoroides.</title>
        <authorList>
            <person name="Steenkamp E.T."/>
            <person name="Beukes C.W."/>
            <person name="Van Zyl E."/>
            <person name="Avontuur J."/>
            <person name="Chan W.Y."/>
            <person name="Hassen A."/>
            <person name="Palmer M."/>
            <person name="Mthombeni L."/>
            <person name="Phalane F."/>
            <person name="Sereme K."/>
            <person name="Venter S.N."/>
        </authorList>
    </citation>
    <scope>NUCLEOTIDE SEQUENCE [LARGE SCALE GENOMIC DNA]</scope>
    <source>
        <strain evidence="1 2">HC1.1ba</strain>
    </source>
</reference>
<sequence length="113" mass="12941">MSQTAFIKKGAEFRHRSAFFNALLGPLHRRQLLTRRNIASRRCGSLLGTAWKFPNPLFTVAPEDRSKAILQRCERIENAHHFTSLVEQYPYGTFIADVEQTLNARQATLRVSP</sequence>
<evidence type="ECO:0000313" key="1">
    <source>
        <dbReference type="EMBL" id="TCG06978.1"/>
    </source>
</evidence>
<evidence type="ECO:0000313" key="2">
    <source>
        <dbReference type="Proteomes" id="UP000294200"/>
    </source>
</evidence>
<dbReference type="EMBL" id="MWML01000084">
    <property type="protein sequence ID" value="TCG06978.1"/>
    <property type="molecule type" value="Genomic_DNA"/>
</dbReference>